<dbReference type="InterPro" id="IPR004276">
    <property type="entry name" value="GlycoTrans_28_N"/>
</dbReference>
<dbReference type="GO" id="GO:0050511">
    <property type="term" value="F:undecaprenyldiphospho-muramoylpentapeptide beta-N-acetylglucosaminyltransferase activity"/>
    <property type="evidence" value="ECO:0007669"/>
    <property type="project" value="InterPro"/>
</dbReference>
<dbReference type="CDD" id="cd03785">
    <property type="entry name" value="GT28_MurG"/>
    <property type="match status" value="1"/>
</dbReference>
<dbReference type="Pfam" id="PF04101">
    <property type="entry name" value="Glyco_tran_28_C"/>
    <property type="match status" value="1"/>
</dbReference>
<keyword evidence="9" id="KW-0961">Cell wall biogenesis/degradation</keyword>
<dbReference type="NCBIfam" id="TIGR01133">
    <property type="entry name" value="murG"/>
    <property type="match status" value="1"/>
</dbReference>
<dbReference type="GO" id="GO:0008360">
    <property type="term" value="P:regulation of cell shape"/>
    <property type="evidence" value="ECO:0007669"/>
    <property type="project" value="UniProtKB-KW"/>
</dbReference>
<dbReference type="InterPro" id="IPR007235">
    <property type="entry name" value="Glyco_trans_28_C"/>
</dbReference>
<dbReference type="GO" id="GO:0005975">
    <property type="term" value="P:carbohydrate metabolic process"/>
    <property type="evidence" value="ECO:0007669"/>
    <property type="project" value="InterPro"/>
</dbReference>
<evidence type="ECO:0000256" key="7">
    <source>
        <dbReference type="ARBA" id="ARBA00023136"/>
    </source>
</evidence>
<organism evidence="13">
    <name type="scientific">hydrothermal vent metagenome</name>
    <dbReference type="NCBI Taxonomy" id="652676"/>
    <lineage>
        <taxon>unclassified sequences</taxon>
        <taxon>metagenomes</taxon>
        <taxon>ecological metagenomes</taxon>
    </lineage>
</organism>
<evidence type="ECO:0000259" key="12">
    <source>
        <dbReference type="Pfam" id="PF04101"/>
    </source>
</evidence>
<dbReference type="HAMAP" id="MF_00033">
    <property type="entry name" value="MurG"/>
    <property type="match status" value="1"/>
</dbReference>
<dbReference type="InterPro" id="IPR006009">
    <property type="entry name" value="GlcNAc_MurG"/>
</dbReference>
<evidence type="ECO:0000313" key="13">
    <source>
        <dbReference type="EMBL" id="VAX22051.1"/>
    </source>
</evidence>
<evidence type="ECO:0000256" key="8">
    <source>
        <dbReference type="ARBA" id="ARBA00023306"/>
    </source>
</evidence>
<evidence type="ECO:0000256" key="2">
    <source>
        <dbReference type="ARBA" id="ARBA00022618"/>
    </source>
</evidence>
<feature type="transmembrane region" description="Helical" evidence="10">
    <location>
        <begin position="101"/>
        <end position="120"/>
    </location>
</feature>
<reference evidence="13" key="1">
    <citation type="submission" date="2018-06" db="EMBL/GenBank/DDBJ databases">
        <authorList>
            <person name="Zhirakovskaya E."/>
        </authorList>
    </citation>
    <scope>NUCLEOTIDE SEQUENCE</scope>
</reference>
<dbReference type="EC" id="2.4.1.227" evidence="13"/>
<gene>
    <name evidence="13" type="ORF">MNBD_NITROSPINAE04-2522</name>
</gene>
<sequence length="365" mass="38351">MSWTEHMKLIITGGGTGGHVYPGLAVARELKERGGGHSVLFVGAKRGLETKLVPKEGIEFTALNVSGLKGKGVLTSLASLFSLMTALVQSLAIIRKSRPDVVIGVGGYASGPMGLAAIMAGKPLAIAEQNAKPGLTNSWLGKFAKKIFLSMPESKYCFAKGAGEVTGNPVMPEFFSAKRSAGTGLMNILVIGGSQGAAPLNDAMAQAAPLLDQIAESISITHQTGKADLEMMRTIYKNSRFPWVAEDFIHDMPQKIADADLVISRAGAGAVSEICAVGRAAIYIPFPHAADDHQTTNAMSIVKTGGAILVPETKLNGKLIARNIAQFTSSKERLVEMGKRARRLSRPGAAAKIVDGLFELAGEAV</sequence>
<keyword evidence="2" id="KW-0132">Cell division</keyword>
<dbReference type="GO" id="GO:0009252">
    <property type="term" value="P:peptidoglycan biosynthetic process"/>
    <property type="evidence" value="ECO:0007669"/>
    <property type="project" value="UniProtKB-KW"/>
</dbReference>
<feature type="transmembrane region" description="Helical" evidence="10">
    <location>
        <begin position="73"/>
        <end position="94"/>
    </location>
</feature>
<accession>A0A3B1C5X8</accession>
<dbReference type="GO" id="GO:0051301">
    <property type="term" value="P:cell division"/>
    <property type="evidence" value="ECO:0007669"/>
    <property type="project" value="UniProtKB-KW"/>
</dbReference>
<keyword evidence="3 13" id="KW-0328">Glycosyltransferase</keyword>
<keyword evidence="10" id="KW-0812">Transmembrane</keyword>
<evidence type="ECO:0000256" key="3">
    <source>
        <dbReference type="ARBA" id="ARBA00022676"/>
    </source>
</evidence>
<dbReference type="GO" id="GO:0071555">
    <property type="term" value="P:cell wall organization"/>
    <property type="evidence" value="ECO:0007669"/>
    <property type="project" value="UniProtKB-KW"/>
</dbReference>
<evidence type="ECO:0000256" key="1">
    <source>
        <dbReference type="ARBA" id="ARBA00022475"/>
    </source>
</evidence>
<evidence type="ECO:0000256" key="4">
    <source>
        <dbReference type="ARBA" id="ARBA00022679"/>
    </source>
</evidence>
<dbReference type="Pfam" id="PF03033">
    <property type="entry name" value="Glyco_transf_28"/>
    <property type="match status" value="1"/>
</dbReference>
<dbReference type="Gene3D" id="3.40.50.2000">
    <property type="entry name" value="Glycogen Phosphorylase B"/>
    <property type="match status" value="2"/>
</dbReference>
<keyword evidence="7 10" id="KW-0472">Membrane</keyword>
<keyword evidence="4 13" id="KW-0808">Transferase</keyword>
<feature type="domain" description="Glycosyltransferase family 28 N-terminal" evidence="11">
    <location>
        <begin position="10"/>
        <end position="148"/>
    </location>
</feature>
<evidence type="ECO:0000256" key="5">
    <source>
        <dbReference type="ARBA" id="ARBA00022960"/>
    </source>
</evidence>
<dbReference type="PANTHER" id="PTHR21015:SF22">
    <property type="entry name" value="GLYCOSYLTRANSFERASE"/>
    <property type="match status" value="1"/>
</dbReference>
<keyword evidence="1" id="KW-1003">Cell membrane</keyword>
<keyword evidence="5" id="KW-0133">Cell shape</keyword>
<keyword evidence="10" id="KW-1133">Transmembrane helix</keyword>
<keyword evidence="6" id="KW-0573">Peptidoglycan synthesis</keyword>
<protein>
    <submittedName>
        <fullName evidence="13">UDP-N-acetylglucosamine--N-acetylmuramyl-(Pentapeptide) pyrophosphoryl-undecaprenol N-acetylglucosamine transferase</fullName>
        <ecNumber evidence="13">2.4.1.227</ecNumber>
    </submittedName>
</protein>
<keyword evidence="8" id="KW-0131">Cell cycle</keyword>
<name>A0A3B1C5X8_9ZZZZ</name>
<evidence type="ECO:0000256" key="6">
    <source>
        <dbReference type="ARBA" id="ARBA00022984"/>
    </source>
</evidence>
<proteinExistence type="inferred from homology"/>
<evidence type="ECO:0000256" key="9">
    <source>
        <dbReference type="ARBA" id="ARBA00023316"/>
    </source>
</evidence>
<evidence type="ECO:0000256" key="10">
    <source>
        <dbReference type="SAM" id="Phobius"/>
    </source>
</evidence>
<dbReference type="PANTHER" id="PTHR21015">
    <property type="entry name" value="UDP-N-ACETYLGLUCOSAMINE--N-ACETYLMURAMYL-(PENTAPEPTIDE) PYROPHOSPHORYL-UNDECAPRENOL N-ACETYLGLUCOSAMINE TRANSFERASE 1"/>
    <property type="match status" value="1"/>
</dbReference>
<dbReference type="EMBL" id="UOGA01000215">
    <property type="protein sequence ID" value="VAX22051.1"/>
    <property type="molecule type" value="Genomic_DNA"/>
</dbReference>
<dbReference type="SUPFAM" id="SSF53756">
    <property type="entry name" value="UDP-Glycosyltransferase/glycogen phosphorylase"/>
    <property type="match status" value="1"/>
</dbReference>
<feature type="domain" description="Glycosyl transferase family 28 C-terminal" evidence="12">
    <location>
        <begin position="188"/>
        <end position="345"/>
    </location>
</feature>
<evidence type="ECO:0000259" key="11">
    <source>
        <dbReference type="Pfam" id="PF03033"/>
    </source>
</evidence>
<dbReference type="AlphaFoldDB" id="A0A3B1C5X8"/>